<sequence>MWARDDPGWRWLAHELTVPALRRLLPETADLPVSRHLLPRLRAVNFVVDGLLGEGAAARARFDPQAKALGEWLRARELDIPEVLL</sequence>
<accession>A0A0T6LRN7</accession>
<name>A0A0T6LRN7_WENVI</name>
<dbReference type="AlphaFoldDB" id="A0A0T6LRN7"/>
<dbReference type="PANTHER" id="PTHR47585:SF1">
    <property type="entry name" value="DUF1446 DOMAIN-CONTAINING PROTEIN"/>
    <property type="match status" value="1"/>
</dbReference>
<gene>
    <name evidence="2" type="ORF">AQ490_23990</name>
</gene>
<dbReference type="Pfam" id="PF23544">
    <property type="entry name" value="AtuA_ferredoxin"/>
    <property type="match status" value="1"/>
</dbReference>
<dbReference type="EMBL" id="LLZU01000019">
    <property type="protein sequence ID" value="KRV48709.1"/>
    <property type="molecule type" value="Genomic_DNA"/>
</dbReference>
<evidence type="ECO:0000313" key="3">
    <source>
        <dbReference type="Proteomes" id="UP000050867"/>
    </source>
</evidence>
<reference evidence="2 3" key="1">
    <citation type="submission" date="2015-10" db="EMBL/GenBank/DDBJ databases">
        <title>Draft genome sequence of pyrrolomycin-producing Streptomyces vitaminophilus.</title>
        <authorList>
            <person name="Graham D.E."/>
            <person name="Mahan K.M."/>
            <person name="Klingeman D.M."/>
            <person name="Hettich R.L."/>
            <person name="Parry R.J."/>
        </authorList>
    </citation>
    <scope>NUCLEOTIDE SEQUENCE [LARGE SCALE GENOMIC DNA]</scope>
    <source>
        <strain evidence="2 3">ATCC 31673</strain>
    </source>
</reference>
<comment type="caution">
    <text evidence="2">The sequence shown here is derived from an EMBL/GenBank/DDBJ whole genome shotgun (WGS) entry which is preliminary data.</text>
</comment>
<dbReference type="PANTHER" id="PTHR47585">
    <property type="match status" value="1"/>
</dbReference>
<dbReference type="Proteomes" id="UP000050867">
    <property type="component" value="Unassembled WGS sequence"/>
</dbReference>
<dbReference type="InterPro" id="IPR056362">
    <property type="entry name" value="AtuA-like_ferredoxin_dom"/>
</dbReference>
<evidence type="ECO:0000259" key="1">
    <source>
        <dbReference type="Pfam" id="PF23544"/>
    </source>
</evidence>
<evidence type="ECO:0000313" key="2">
    <source>
        <dbReference type="EMBL" id="KRV48709.1"/>
    </source>
</evidence>
<feature type="domain" description="AtuA-like ferredoxin-fold" evidence="1">
    <location>
        <begin position="28"/>
        <end position="77"/>
    </location>
</feature>
<dbReference type="STRING" id="76728.AQ490_23990"/>
<proteinExistence type="predicted"/>
<organism evidence="2 3">
    <name type="scientific">Wenjunlia vitaminophila</name>
    <name type="common">Streptomyces vitaminophilus</name>
    <dbReference type="NCBI Taxonomy" id="76728"/>
    <lineage>
        <taxon>Bacteria</taxon>
        <taxon>Bacillati</taxon>
        <taxon>Actinomycetota</taxon>
        <taxon>Actinomycetes</taxon>
        <taxon>Kitasatosporales</taxon>
        <taxon>Streptomycetaceae</taxon>
        <taxon>Wenjunlia</taxon>
    </lineage>
</organism>
<keyword evidence="3" id="KW-1185">Reference proteome</keyword>
<protein>
    <recommendedName>
        <fullName evidence="1">AtuA-like ferredoxin-fold domain-containing protein</fullName>
    </recommendedName>
</protein>